<organism evidence="1 2">
    <name type="scientific">Pneumocystis oryctolagi</name>
    <dbReference type="NCBI Taxonomy" id="42067"/>
    <lineage>
        <taxon>Eukaryota</taxon>
        <taxon>Fungi</taxon>
        <taxon>Dikarya</taxon>
        <taxon>Ascomycota</taxon>
        <taxon>Taphrinomycotina</taxon>
        <taxon>Pneumocystomycetes</taxon>
        <taxon>Pneumocystaceae</taxon>
        <taxon>Pneumocystis</taxon>
    </lineage>
</organism>
<protein>
    <submittedName>
        <fullName evidence="1">Uncharacterized protein</fullName>
    </submittedName>
</protein>
<keyword evidence="2" id="KW-1185">Reference proteome</keyword>
<gene>
    <name evidence="1" type="ORF">PORY_001478</name>
</gene>
<comment type="caution">
    <text evidence="1">The sequence shown here is derived from an EMBL/GenBank/DDBJ whole genome shotgun (WGS) entry which is preliminary data.</text>
</comment>
<dbReference type="EMBL" id="JABTEG010000004">
    <property type="protein sequence ID" value="KAG4305308.1"/>
    <property type="molecule type" value="Genomic_DNA"/>
</dbReference>
<proteinExistence type="predicted"/>
<reference evidence="1 2" key="1">
    <citation type="journal article" date="2021" name="Commun. Biol.">
        <title>Genomic insights into the host specific adaptation of the Pneumocystis genus.</title>
        <authorList>
            <person name="Cisse O.H."/>
            <person name="Ma L."/>
            <person name="Dekker J.P."/>
            <person name="Khil P.P."/>
            <person name="Youn J.-H."/>
            <person name="Brenchley J.M."/>
            <person name="Blair R."/>
            <person name="Pahar B."/>
            <person name="Chabe M."/>
            <person name="Van Rompay K.K.A."/>
            <person name="Keesler R."/>
            <person name="Sukura A."/>
            <person name="Hirsch V."/>
            <person name="Kutty G."/>
            <person name="Liu Y."/>
            <person name="Peng L."/>
            <person name="Chen J."/>
            <person name="Song J."/>
            <person name="Weissenbacher-Lang C."/>
            <person name="Xu J."/>
            <person name="Upham N.S."/>
            <person name="Stajich J.E."/>
            <person name="Cuomo C.A."/>
            <person name="Cushion M.T."/>
            <person name="Kovacs J.A."/>
        </authorList>
    </citation>
    <scope>NUCLEOTIDE SEQUENCE [LARGE SCALE GENOMIC DNA]</scope>
    <source>
        <strain evidence="1 2">RABM</strain>
    </source>
</reference>
<name>A0ACB7CCK3_9ASCO</name>
<sequence>YMVVLRDYIVLFSQSYEDFRQHELESLAIVERIPLDLSNYDKKVRLGAFSSPYLLLQLRDDEQAKRLIRYSICSRAIYELWGASTCYSDLHSQLHQLAPKLTHPFRNASFKFIVESVNKSHSIQYQLDLINSFAYFPFEGPISMNNPEQIYAILEEWDPCIPSTLLRVFLGRQITTSSRHAVGKFDLKKRQYIGNTSMDAELSLIAANQALARKGKLIYDPFVGTGSFLFACSYYGAMTMGSDIDGRPLRGRESQSIHSNLEQYDLISKFVDVFIMDFVHSSLRSDLLLDAIICDRKYGVRAGAKTLRKNIYNESPPKDESGCYYHLKKNYIPPKKPYPFGDLIVDLMMFASDHLITQGRLVFWMPSIKEDEASVNIPQHPNLSLVANSVQCFGKWSRRLLTYVRKDRTIFNEKVALEKTEDKFREKYFTTKNK</sequence>
<feature type="non-terminal residue" evidence="1">
    <location>
        <position position="1"/>
    </location>
</feature>
<evidence type="ECO:0000313" key="2">
    <source>
        <dbReference type="Proteomes" id="UP000768646"/>
    </source>
</evidence>
<dbReference type="Proteomes" id="UP000768646">
    <property type="component" value="Unassembled WGS sequence"/>
</dbReference>
<evidence type="ECO:0000313" key="1">
    <source>
        <dbReference type="EMBL" id="KAG4305308.1"/>
    </source>
</evidence>
<accession>A0ACB7CCK3</accession>